<proteinExistence type="predicted"/>
<feature type="non-terminal residue" evidence="1">
    <location>
        <position position="1"/>
    </location>
</feature>
<dbReference type="EMBL" id="BARV01038393">
    <property type="protein sequence ID" value="GAI47543.1"/>
    <property type="molecule type" value="Genomic_DNA"/>
</dbReference>
<comment type="caution">
    <text evidence="1">The sequence shown here is derived from an EMBL/GenBank/DDBJ whole genome shotgun (WGS) entry which is preliminary data.</text>
</comment>
<organism evidence="1">
    <name type="scientific">marine sediment metagenome</name>
    <dbReference type="NCBI Taxonomy" id="412755"/>
    <lineage>
        <taxon>unclassified sequences</taxon>
        <taxon>metagenomes</taxon>
        <taxon>ecological metagenomes</taxon>
    </lineage>
</organism>
<evidence type="ECO:0000313" key="1">
    <source>
        <dbReference type="EMBL" id="GAI47543.1"/>
    </source>
</evidence>
<name>X1NVB4_9ZZZZ</name>
<reference evidence="1" key="1">
    <citation type="journal article" date="2014" name="Front. Microbiol.">
        <title>High frequency of phylogenetically diverse reductive dehalogenase-homologous genes in deep subseafloor sedimentary metagenomes.</title>
        <authorList>
            <person name="Kawai M."/>
            <person name="Futagami T."/>
            <person name="Toyoda A."/>
            <person name="Takaki Y."/>
            <person name="Nishi S."/>
            <person name="Hori S."/>
            <person name="Arai W."/>
            <person name="Tsubouchi T."/>
            <person name="Morono Y."/>
            <person name="Uchiyama I."/>
            <person name="Ito T."/>
            <person name="Fujiyama A."/>
            <person name="Inagaki F."/>
            <person name="Takami H."/>
        </authorList>
    </citation>
    <scope>NUCLEOTIDE SEQUENCE</scope>
    <source>
        <strain evidence="1">Expedition CK06-06</strain>
    </source>
</reference>
<accession>X1NVB4</accession>
<gene>
    <name evidence="1" type="ORF">S06H3_59160</name>
</gene>
<protein>
    <submittedName>
        <fullName evidence="1">Uncharacterized protein</fullName>
    </submittedName>
</protein>
<dbReference type="AlphaFoldDB" id="X1NVB4"/>
<sequence length="55" mass="6359">LTVCMMHDVFVNIIEMYLVVLIHLPDKVRGTQFFNQIIDLGKIGIDIATNFTIMY</sequence>